<dbReference type="InterPro" id="IPR001638">
    <property type="entry name" value="Solute-binding_3/MltF_N"/>
</dbReference>
<reference evidence="6 7" key="1">
    <citation type="submission" date="2015-03" db="EMBL/GenBank/DDBJ databases">
        <title>Draft Genome Sequences of Agrobacterium nepotum Strain 39/7T (= CFBP 7436T = LMG 26435T) and Agrobacterium sp. Strain KFB 330 (= CFBP 8308 = LMG 28674).</title>
        <authorList>
            <person name="Kuzmanovic N."/>
            <person name="Pulawska J."/>
            <person name="Obradovic A."/>
        </authorList>
    </citation>
    <scope>NUCLEOTIDE SEQUENCE [LARGE SCALE GENOMIC DNA]</scope>
    <source>
        <strain evidence="6 7">39/7</strain>
    </source>
</reference>
<dbReference type="RefSeq" id="WP_012654915.1">
    <property type="nucleotide sequence ID" value="NZ_JWJH01000041.1"/>
</dbReference>
<evidence type="ECO:0000259" key="4">
    <source>
        <dbReference type="SMART" id="SM00062"/>
    </source>
</evidence>
<dbReference type="PANTHER" id="PTHR35936">
    <property type="entry name" value="MEMBRANE-BOUND LYTIC MUREIN TRANSGLYCOSYLASE F"/>
    <property type="match status" value="1"/>
</dbReference>
<dbReference type="SUPFAM" id="SSF53850">
    <property type="entry name" value="Periplasmic binding protein-like II"/>
    <property type="match status" value="1"/>
</dbReference>
<dbReference type="SMART" id="SM00079">
    <property type="entry name" value="PBPe"/>
    <property type="match status" value="1"/>
</dbReference>
<feature type="chain" id="PRO_5047405015" description="Amino acid ABC transporter substrate-binding protein" evidence="3">
    <location>
        <begin position="26"/>
        <end position="262"/>
    </location>
</feature>
<dbReference type="PANTHER" id="PTHR35936:SF19">
    <property type="entry name" value="AMINO-ACID-BINDING PROTEIN YXEM-RELATED"/>
    <property type="match status" value="1"/>
</dbReference>
<dbReference type="Pfam" id="PF00497">
    <property type="entry name" value="SBP_bac_3"/>
    <property type="match status" value="1"/>
</dbReference>
<keyword evidence="2 3" id="KW-0732">Signal</keyword>
<keyword evidence="7" id="KW-1185">Reference proteome</keyword>
<dbReference type="Proteomes" id="UP000052068">
    <property type="component" value="Unassembled WGS sequence"/>
</dbReference>
<feature type="domain" description="Solute-binding protein family 3/N-terminal" evidence="4">
    <location>
        <begin position="31"/>
        <end position="254"/>
    </location>
</feature>
<dbReference type="SMART" id="SM00062">
    <property type="entry name" value="PBPb"/>
    <property type="match status" value="1"/>
</dbReference>
<name>A0ABR5CKP0_9HYPH</name>
<protein>
    <recommendedName>
        <fullName evidence="8">Amino acid ABC transporter substrate-binding protein</fullName>
    </recommendedName>
</protein>
<evidence type="ECO:0000259" key="5">
    <source>
        <dbReference type="SMART" id="SM00079"/>
    </source>
</evidence>
<feature type="domain" description="Ionotropic glutamate receptor C-terminal" evidence="5">
    <location>
        <begin position="33"/>
        <end position="253"/>
    </location>
</feature>
<accession>A0ABR5CKP0</accession>
<evidence type="ECO:0000256" key="1">
    <source>
        <dbReference type="ARBA" id="ARBA00004418"/>
    </source>
</evidence>
<evidence type="ECO:0000313" key="6">
    <source>
        <dbReference type="EMBL" id="KJF65326.1"/>
    </source>
</evidence>
<feature type="signal peptide" evidence="3">
    <location>
        <begin position="1"/>
        <end position="25"/>
    </location>
</feature>
<gene>
    <name evidence="6" type="ORF">RS75_23790</name>
</gene>
<evidence type="ECO:0008006" key="8">
    <source>
        <dbReference type="Google" id="ProtNLM"/>
    </source>
</evidence>
<comment type="caution">
    <text evidence="6">The sequence shown here is derived from an EMBL/GenBank/DDBJ whole genome shotgun (WGS) entry which is preliminary data.</text>
</comment>
<evidence type="ECO:0000256" key="2">
    <source>
        <dbReference type="ARBA" id="ARBA00022729"/>
    </source>
</evidence>
<comment type="subcellular location">
    <subcellularLocation>
        <location evidence="1">Periplasm</location>
    </subcellularLocation>
</comment>
<dbReference type="Gene3D" id="3.40.190.10">
    <property type="entry name" value="Periplasmic binding protein-like II"/>
    <property type="match status" value="2"/>
</dbReference>
<dbReference type="InterPro" id="IPR001320">
    <property type="entry name" value="Iontro_rcpt_C"/>
</dbReference>
<sequence>MRKLFRSILAALAIITLLPASLALAEAESKVIRVGATVDAYPLWFSSDNKFQGFIVDFLNAVADKSGYKIEWVIADWTGVVASLGTGRVDTIGSFAVLPERQNVYDYGAPYIYESATIAVSDKSKENIQTLQDLYGKKVAVEFGTSYVKAVQALDPEGKITLSTYEGHDVLLSEAVSGRVDALVAGRNLLLAKIKARGLGLKVVGNPLNETISALPFARTERGAKLLADTNKAIAQLRAEGKLAEISTKWFGSDVTLSQLKR</sequence>
<evidence type="ECO:0000313" key="7">
    <source>
        <dbReference type="Proteomes" id="UP000052068"/>
    </source>
</evidence>
<evidence type="ECO:0000256" key="3">
    <source>
        <dbReference type="SAM" id="SignalP"/>
    </source>
</evidence>
<proteinExistence type="predicted"/>
<dbReference type="EMBL" id="JWJH01000041">
    <property type="protein sequence ID" value="KJF65326.1"/>
    <property type="molecule type" value="Genomic_DNA"/>
</dbReference>
<dbReference type="CDD" id="cd13709">
    <property type="entry name" value="PBP2_YxeM"/>
    <property type="match status" value="1"/>
</dbReference>
<organism evidence="6 7">
    <name type="scientific">Rhizobium nepotum 39/7</name>
    <dbReference type="NCBI Taxonomy" id="1368418"/>
    <lineage>
        <taxon>Bacteria</taxon>
        <taxon>Pseudomonadati</taxon>
        <taxon>Pseudomonadota</taxon>
        <taxon>Alphaproteobacteria</taxon>
        <taxon>Hyphomicrobiales</taxon>
        <taxon>Rhizobiaceae</taxon>
        <taxon>Rhizobium/Agrobacterium group</taxon>
        <taxon>Rhizobium</taxon>
    </lineage>
</organism>